<reference evidence="2 3" key="1">
    <citation type="journal article" date="2018" name="PLoS Pathog.">
        <title>Evolution of structural diversity of trichothecenes, a family of toxins produced by plant pathogenic and entomopathogenic fungi.</title>
        <authorList>
            <person name="Proctor R.H."/>
            <person name="McCormick S.P."/>
            <person name="Kim H.S."/>
            <person name="Cardoza R.E."/>
            <person name="Stanley A.M."/>
            <person name="Lindo L."/>
            <person name="Kelly A."/>
            <person name="Brown D.W."/>
            <person name="Lee T."/>
            <person name="Vaughan M.M."/>
            <person name="Alexander N.J."/>
            <person name="Busman M."/>
            <person name="Gutierrez S."/>
        </authorList>
    </citation>
    <scope>NUCLEOTIDE SEQUENCE [LARGE SCALE GENOMIC DNA]</scope>
    <source>
        <strain evidence="2 3">NRRL 20695</strain>
    </source>
</reference>
<dbReference type="EMBL" id="PXOG01000037">
    <property type="protein sequence ID" value="RGP80069.1"/>
    <property type="molecule type" value="Genomic_DNA"/>
</dbReference>
<evidence type="ECO:0000256" key="1">
    <source>
        <dbReference type="SAM" id="MobiDB-lite"/>
    </source>
</evidence>
<evidence type="ECO:0000313" key="3">
    <source>
        <dbReference type="Proteomes" id="UP000266234"/>
    </source>
</evidence>
<dbReference type="AlphaFoldDB" id="A0A395T6M9"/>
<feature type="compositionally biased region" description="Polar residues" evidence="1">
    <location>
        <begin position="26"/>
        <end position="36"/>
    </location>
</feature>
<sequence>MNTSHTMVSSNSGTISGSPSHHEDTTCAQASVSSHKAVSADAKLADADSQPSNDSNTDKTADERDDAHNVSRCLKLCKYKLRRLHRLVQSWTNAAYYIRPDGISIPRLAQVRRVRVEINKLNRAVERLSGLIADKAQATKADA</sequence>
<accession>A0A395T6M9</accession>
<evidence type="ECO:0000313" key="2">
    <source>
        <dbReference type="EMBL" id="RGP80069.1"/>
    </source>
</evidence>
<dbReference type="Proteomes" id="UP000266234">
    <property type="component" value="Unassembled WGS sequence"/>
</dbReference>
<organism evidence="2 3">
    <name type="scientific">Fusarium longipes</name>
    <dbReference type="NCBI Taxonomy" id="694270"/>
    <lineage>
        <taxon>Eukaryota</taxon>
        <taxon>Fungi</taxon>
        <taxon>Dikarya</taxon>
        <taxon>Ascomycota</taxon>
        <taxon>Pezizomycotina</taxon>
        <taxon>Sordariomycetes</taxon>
        <taxon>Hypocreomycetidae</taxon>
        <taxon>Hypocreales</taxon>
        <taxon>Nectriaceae</taxon>
        <taxon>Fusarium</taxon>
    </lineage>
</organism>
<protein>
    <submittedName>
        <fullName evidence="2">Uncharacterized protein</fullName>
    </submittedName>
</protein>
<feature type="compositionally biased region" description="Basic and acidic residues" evidence="1">
    <location>
        <begin position="56"/>
        <end position="67"/>
    </location>
</feature>
<keyword evidence="3" id="KW-1185">Reference proteome</keyword>
<name>A0A395T6M9_9HYPO</name>
<comment type="caution">
    <text evidence="2">The sequence shown here is derived from an EMBL/GenBank/DDBJ whole genome shotgun (WGS) entry which is preliminary data.</text>
</comment>
<gene>
    <name evidence="2" type="ORF">FLONG3_1840</name>
</gene>
<proteinExistence type="predicted"/>
<feature type="compositionally biased region" description="Low complexity" evidence="1">
    <location>
        <begin position="9"/>
        <end position="19"/>
    </location>
</feature>
<feature type="region of interest" description="Disordered" evidence="1">
    <location>
        <begin position="1"/>
        <end position="67"/>
    </location>
</feature>